<dbReference type="SUPFAM" id="SSF48371">
    <property type="entry name" value="ARM repeat"/>
    <property type="match status" value="1"/>
</dbReference>
<evidence type="ECO:0000256" key="4">
    <source>
        <dbReference type="ARBA" id="ARBA00023242"/>
    </source>
</evidence>
<keyword evidence="4 5" id="KW-0539">Nucleus</keyword>
<dbReference type="GO" id="GO:0120330">
    <property type="term" value="C:rixosome complex"/>
    <property type="evidence" value="ECO:0007669"/>
    <property type="project" value="UniProtKB-UniRule"/>
</dbReference>
<evidence type="ECO:0000313" key="8">
    <source>
        <dbReference type="EMBL" id="KAE8260503.1"/>
    </source>
</evidence>
<comment type="caution">
    <text evidence="8">The sequence shown here is derived from an EMBL/GenBank/DDBJ whole genome shotgun (WGS) entry which is preliminary data.</text>
</comment>
<comment type="similarity">
    <text evidence="3 5">Belongs to the IPI1/TEX10 family.</text>
</comment>
<evidence type="ECO:0000256" key="1">
    <source>
        <dbReference type="ARBA" id="ARBA00002355"/>
    </source>
</evidence>
<evidence type="ECO:0000313" key="9">
    <source>
        <dbReference type="Proteomes" id="UP000077521"/>
    </source>
</evidence>
<dbReference type="GO" id="GO:0006364">
    <property type="term" value="P:rRNA processing"/>
    <property type="evidence" value="ECO:0007669"/>
    <property type="project" value="UniProtKB-UniRule"/>
</dbReference>
<feature type="region of interest" description="Disordered" evidence="6">
    <location>
        <begin position="684"/>
        <end position="715"/>
    </location>
</feature>
<gene>
    <name evidence="8" type="ORF">A4X13_0g284</name>
</gene>
<evidence type="ECO:0000256" key="2">
    <source>
        <dbReference type="ARBA" id="ARBA00004123"/>
    </source>
</evidence>
<dbReference type="GO" id="GO:0005634">
    <property type="term" value="C:nucleus"/>
    <property type="evidence" value="ECO:0007669"/>
    <property type="project" value="UniProtKB-SubCell"/>
</dbReference>
<keyword evidence="9" id="KW-1185">Reference proteome</keyword>
<feature type="compositionally biased region" description="Acidic residues" evidence="6">
    <location>
        <begin position="693"/>
        <end position="713"/>
    </location>
</feature>
<feature type="region of interest" description="Disordered" evidence="6">
    <location>
        <begin position="223"/>
        <end position="243"/>
    </location>
</feature>
<dbReference type="EMBL" id="LWDF02000009">
    <property type="protein sequence ID" value="KAE8260503.1"/>
    <property type="molecule type" value="Genomic_DNA"/>
</dbReference>
<feature type="compositionally biased region" description="Gly residues" evidence="6">
    <location>
        <begin position="223"/>
        <end position="233"/>
    </location>
</feature>
<comment type="function">
    <text evidence="1 5">Component of the RIX1 complex required for processing of ITS2 sequences from 35S pre-rRNA.</text>
</comment>
<dbReference type="InterPro" id="IPR011989">
    <property type="entry name" value="ARM-like"/>
</dbReference>
<dbReference type="PANTHER" id="PTHR16056">
    <property type="entry name" value="REGULATOR OF MICROTUBULE DYNAMICS PROTEIN"/>
    <property type="match status" value="1"/>
</dbReference>
<comment type="subcellular location">
    <subcellularLocation>
        <location evidence="2 5">Nucleus</location>
    </subcellularLocation>
</comment>
<name>A0A177TT55_9BASI</name>
<dbReference type="AlphaFoldDB" id="A0A177TT55"/>
<reference evidence="8" key="2">
    <citation type="journal article" date="2019" name="IMA Fungus">
        <title>Genome sequencing and comparison of five Tilletia species to identify candidate genes for the detection of regulated species infecting wheat.</title>
        <authorList>
            <person name="Nguyen H.D.T."/>
            <person name="Sultana T."/>
            <person name="Kesanakurti P."/>
            <person name="Hambleton S."/>
        </authorList>
    </citation>
    <scope>NUCLEOTIDE SEQUENCE</scope>
    <source>
        <strain evidence="8">DAOMC 236416</strain>
    </source>
</reference>
<accession>A0A177TT55</accession>
<dbReference type="InterPro" id="IPR024679">
    <property type="entry name" value="Ipi1_N"/>
</dbReference>
<feature type="domain" description="Pre-rRNA-processing protein Ipi1 N-terminal" evidence="7">
    <location>
        <begin position="164"/>
        <end position="281"/>
    </location>
</feature>
<evidence type="ECO:0000256" key="6">
    <source>
        <dbReference type="SAM" id="MobiDB-lite"/>
    </source>
</evidence>
<protein>
    <recommendedName>
        <fullName evidence="5">Pre-rRNA-processing protein</fullName>
    </recommendedName>
</protein>
<keyword evidence="5" id="KW-0698">rRNA processing</keyword>
<keyword evidence="5" id="KW-0690">Ribosome biogenesis</keyword>
<reference evidence="8" key="1">
    <citation type="submission" date="2016-04" db="EMBL/GenBank/DDBJ databases">
        <authorList>
            <person name="Nguyen H.D."/>
            <person name="Samba Siva P."/>
            <person name="Cullis J."/>
            <person name="Levesque C.A."/>
            <person name="Hambleton S."/>
        </authorList>
    </citation>
    <scope>NUCLEOTIDE SEQUENCE</scope>
    <source>
        <strain evidence="8">DAOMC 236416</strain>
    </source>
</reference>
<dbReference type="PROSITE" id="PS50077">
    <property type="entry name" value="HEAT_REPEAT"/>
    <property type="match status" value="1"/>
</dbReference>
<dbReference type="InterPro" id="IPR016024">
    <property type="entry name" value="ARM-type_fold"/>
</dbReference>
<sequence length="877" mass="94671">MVKSAKHKAQRAADFKKTKLKLGSGKGKNATAKTATDTSFKSRTIALPQQSITADKSQAIVTRRNLTLDDLLGQTRHYNAATRKDALFGLRELLSLHPFLLHKPGILPSVLSAALRLVPDEDPSVRKAVFTFLNYLLPALKEEHEESGGTGAGGPSPTKSAPALLLYAPSLILYTVSALSHIFTEVRIDALRILNLLLDHIPEAVVRGWDGFGPALRSGSHLGGAGGGGGGEGDASSSRRNADSTGPQVITCLLTILGIPDLSTLAAQQIEQQRNPNSTSSSSLLSGMSTATAVLPASAMLLLFDTIGKFLNACDRGGASRINKEVAENDLRCPTWFMRSAFSSSSDCEAFEHFLRFDASRTGVQDASDESDSAQIFSTASAQYMQEGDSLLDVYGQSSAPAWTTINLQATLAATTELLAAFDETAMEEQEIGSSSRQKDGSVRKASPKAVPSRFSVLASALAPVFLNALLDSASPLFSPDSVMNNVALPQTQVNPAAGLDLHGTLILAIVKATLTLWRSLASSLTSSAMAGQGRKLSNSQMSDLGTFLSKLAPYFPFSEHIPGASSRTPQQTEEIVEMELAYAELVALCMFCLDSNTPEGAERREVRTRGSGKRKASMREMLLHQLDEVGEYIIETLLGERQTTASLTGKNAGAIVAPLSSATFSELLPTIWLLMNLDHERDRRAKSKRAEEDSDDDDDDSDEESDEDESEPVELSTRLVEAIVTYFGKANRGKALIFELVARLTVLHSYPSYSAHFSPLRYPAILQVLRKWFQSLPRVLWDAATKKDVNLANTVLEYLRTVCAADDGELFTHDDIDSLQAPLAVFFHIHHPSRGSLQGPYARLPAEAQNRAKALLYYLQPLDTKLSSAAAEAGAL</sequence>
<evidence type="ECO:0000256" key="5">
    <source>
        <dbReference type="RuleBase" id="RU368021"/>
    </source>
</evidence>
<evidence type="ECO:0000259" key="7">
    <source>
        <dbReference type="Pfam" id="PF12333"/>
    </source>
</evidence>
<comment type="subunit">
    <text evidence="5">Component of the RIX1 complex.</text>
</comment>
<dbReference type="PANTHER" id="PTHR16056:SF2">
    <property type="entry name" value="TESTIS-EXPRESSED PROTEIN 10"/>
    <property type="match status" value="1"/>
</dbReference>
<dbReference type="Pfam" id="PF12333">
    <property type="entry name" value="Ipi1_N"/>
    <property type="match status" value="1"/>
</dbReference>
<dbReference type="Gene3D" id="1.25.10.10">
    <property type="entry name" value="Leucine-rich Repeat Variant"/>
    <property type="match status" value="1"/>
</dbReference>
<dbReference type="InterPro" id="IPR021133">
    <property type="entry name" value="HEAT_type_2"/>
</dbReference>
<organism evidence="8 9">
    <name type="scientific">Tilletia indica</name>
    <dbReference type="NCBI Taxonomy" id="43049"/>
    <lineage>
        <taxon>Eukaryota</taxon>
        <taxon>Fungi</taxon>
        <taxon>Dikarya</taxon>
        <taxon>Basidiomycota</taxon>
        <taxon>Ustilaginomycotina</taxon>
        <taxon>Exobasidiomycetes</taxon>
        <taxon>Tilletiales</taxon>
        <taxon>Tilletiaceae</taxon>
        <taxon>Tilletia</taxon>
    </lineage>
</organism>
<dbReference type="Proteomes" id="UP000077521">
    <property type="component" value="Unassembled WGS sequence"/>
</dbReference>
<proteinExistence type="inferred from homology"/>
<evidence type="ECO:0000256" key="3">
    <source>
        <dbReference type="ARBA" id="ARBA00006427"/>
    </source>
</evidence>